<organism evidence="2 3">
    <name type="scientific">Diaphorina citri</name>
    <name type="common">Asian citrus psyllid</name>
    <dbReference type="NCBI Taxonomy" id="121845"/>
    <lineage>
        <taxon>Eukaryota</taxon>
        <taxon>Metazoa</taxon>
        <taxon>Ecdysozoa</taxon>
        <taxon>Arthropoda</taxon>
        <taxon>Hexapoda</taxon>
        <taxon>Insecta</taxon>
        <taxon>Pterygota</taxon>
        <taxon>Neoptera</taxon>
        <taxon>Paraneoptera</taxon>
        <taxon>Hemiptera</taxon>
        <taxon>Sternorrhyncha</taxon>
        <taxon>Psylloidea</taxon>
        <taxon>Psyllidae</taxon>
        <taxon>Diaphorininae</taxon>
        <taxon>Diaphorina</taxon>
    </lineage>
</organism>
<evidence type="ECO:0000256" key="1">
    <source>
        <dbReference type="SAM" id="MobiDB-lite"/>
    </source>
</evidence>
<dbReference type="GO" id="GO:0000076">
    <property type="term" value="P:DNA replication checkpoint signaling"/>
    <property type="evidence" value="ECO:0007669"/>
    <property type="project" value="TreeGrafter"/>
</dbReference>
<dbReference type="GO" id="GO:0006281">
    <property type="term" value="P:DNA repair"/>
    <property type="evidence" value="ECO:0007669"/>
    <property type="project" value="TreeGrafter"/>
</dbReference>
<dbReference type="InterPro" id="IPR044998">
    <property type="entry name" value="Timeless"/>
</dbReference>
<evidence type="ECO:0000313" key="2">
    <source>
        <dbReference type="Proteomes" id="UP000079169"/>
    </source>
</evidence>
<dbReference type="RefSeq" id="XP_026686241.1">
    <property type="nucleotide sequence ID" value="XM_026830440.1"/>
</dbReference>
<dbReference type="GO" id="GO:0031298">
    <property type="term" value="C:replication fork protection complex"/>
    <property type="evidence" value="ECO:0007669"/>
    <property type="project" value="TreeGrafter"/>
</dbReference>
<keyword evidence="2" id="KW-1185">Reference proteome</keyword>
<name>A0A3Q0JCS6_DIACI</name>
<reference evidence="3" key="1">
    <citation type="submission" date="2025-08" db="UniProtKB">
        <authorList>
            <consortium name="RefSeq"/>
        </authorList>
    </citation>
    <scope>IDENTIFICATION</scope>
</reference>
<dbReference type="GO" id="GO:0043111">
    <property type="term" value="P:replication fork arrest"/>
    <property type="evidence" value="ECO:0007669"/>
    <property type="project" value="TreeGrafter"/>
</dbReference>
<dbReference type="PANTHER" id="PTHR22940">
    <property type="entry name" value="TIMEOUT/TIMELESS-2"/>
    <property type="match status" value="1"/>
</dbReference>
<proteinExistence type="predicted"/>
<dbReference type="GeneID" id="113465360"/>
<evidence type="ECO:0000313" key="3">
    <source>
        <dbReference type="RefSeq" id="XP_026686241.1"/>
    </source>
</evidence>
<dbReference type="KEGG" id="dci:113465360"/>
<sequence>MQNSMAKILGQYPNKQVKKDQAHHRGVAVQSKEQQDGGGGAHETQDWPHSIDSQAHIHPETMAVNIFHFLQTQIDTWLSNMAIEKKKITLWSRRVHIALKAYKEMVLTLLSMISSDDEGVRRSAATIQSNIFYILEYRELVLVLFYAYQETKFSREYLKDLLETTHVFLKMLEHSCKHKKLVVQKHGRMRKAKSTKSTGKRKCLM</sequence>
<protein>
    <submittedName>
        <fullName evidence="3">Protein timeless homolog</fullName>
    </submittedName>
</protein>
<gene>
    <name evidence="3" type="primary">LOC113465360</name>
</gene>
<dbReference type="STRING" id="121845.A0A3Q0JCS6"/>
<accession>A0A3Q0JCS6</accession>
<dbReference type="PANTHER" id="PTHR22940:SF4">
    <property type="entry name" value="PROTEIN TIMELESS HOMOLOG"/>
    <property type="match status" value="1"/>
</dbReference>
<dbReference type="Proteomes" id="UP000079169">
    <property type="component" value="Unplaced"/>
</dbReference>
<dbReference type="GO" id="GO:0003677">
    <property type="term" value="F:DNA binding"/>
    <property type="evidence" value="ECO:0007669"/>
    <property type="project" value="TreeGrafter"/>
</dbReference>
<dbReference type="AlphaFoldDB" id="A0A3Q0JCS6"/>
<feature type="region of interest" description="Disordered" evidence="1">
    <location>
        <begin position="10"/>
        <end position="47"/>
    </location>
</feature>
<dbReference type="PaxDb" id="121845-A0A3Q0JCS6"/>